<sequence length="165" mass="18852">MDNPELRDVTEHREQIVNELRRFGANYAELSHRFATSLNLHSTDAIALIEIFYAEDIGSPLSPARLSERISLSSGATTALLNRLERAGHIYRTREATDRRMVTLHSGPNVQAHTAQFFGPLANHVDSMLREYTDLQLNQYVTFLNKFNSTMRLVLDEQHQEPNSE</sequence>
<dbReference type="KEGG" id="pib:BBD41_00100"/>
<dbReference type="PANTHER" id="PTHR33164">
    <property type="entry name" value="TRANSCRIPTIONAL REGULATOR, MARR FAMILY"/>
    <property type="match status" value="1"/>
</dbReference>
<organism evidence="3">
    <name type="scientific">Paenibacillus ihbetae</name>
    <dbReference type="NCBI Taxonomy" id="1870820"/>
    <lineage>
        <taxon>Bacteria</taxon>
        <taxon>Bacillati</taxon>
        <taxon>Bacillota</taxon>
        <taxon>Bacilli</taxon>
        <taxon>Bacillales</taxon>
        <taxon>Paenibacillaceae</taxon>
        <taxon>Paenibacillus</taxon>
    </lineage>
</organism>
<name>A0A1B2DTT7_9BACL</name>
<keyword evidence="5" id="KW-1185">Reference proteome</keyword>
<evidence type="ECO:0000259" key="2">
    <source>
        <dbReference type="PROSITE" id="PS50995"/>
    </source>
</evidence>
<proteinExistence type="predicted"/>
<dbReference type="SUPFAM" id="SSF46785">
    <property type="entry name" value="Winged helix' DNA-binding domain"/>
    <property type="match status" value="1"/>
</dbReference>
<dbReference type="EMBL" id="CP016809">
    <property type="protein sequence ID" value="ANY71123.1"/>
    <property type="molecule type" value="Genomic_DNA"/>
</dbReference>
<dbReference type="GO" id="GO:0006950">
    <property type="term" value="P:response to stress"/>
    <property type="evidence" value="ECO:0007669"/>
    <property type="project" value="TreeGrafter"/>
</dbReference>
<gene>
    <name evidence="4" type="ORF">BBD40_06195</name>
    <name evidence="3" type="ORF">BBD41_00100</name>
</gene>
<dbReference type="GO" id="GO:0003677">
    <property type="term" value="F:DNA binding"/>
    <property type="evidence" value="ECO:0007669"/>
    <property type="project" value="UniProtKB-KW"/>
</dbReference>
<dbReference type="InterPro" id="IPR039422">
    <property type="entry name" value="MarR/SlyA-like"/>
</dbReference>
<evidence type="ECO:0000313" key="4">
    <source>
        <dbReference type="EMBL" id="OOC61501.1"/>
    </source>
</evidence>
<dbReference type="PROSITE" id="PS50995">
    <property type="entry name" value="HTH_MARR_2"/>
    <property type="match status" value="1"/>
</dbReference>
<feature type="domain" description="HTH marR-type" evidence="2">
    <location>
        <begin position="13"/>
        <end position="149"/>
    </location>
</feature>
<dbReference type="GO" id="GO:0003700">
    <property type="term" value="F:DNA-binding transcription factor activity"/>
    <property type="evidence" value="ECO:0007669"/>
    <property type="project" value="InterPro"/>
</dbReference>
<evidence type="ECO:0000256" key="1">
    <source>
        <dbReference type="ARBA" id="ARBA00023125"/>
    </source>
</evidence>
<reference evidence="3" key="1">
    <citation type="submission" date="2016-08" db="EMBL/GenBank/DDBJ databases">
        <title>Complete Genome Seqeunce of Paenibacillus sp. nov. IHBB 9852 from high altitute lake of Indian trans-Himalayas.</title>
        <authorList>
            <person name="Kiran S."/>
            <person name="Swarnkar M.K."/>
            <person name="Rana A."/>
            <person name="Tewari R."/>
            <person name="Gulati A."/>
        </authorList>
    </citation>
    <scope>NUCLEOTIDE SEQUENCE [LARGE SCALE GENOMIC DNA]</scope>
    <source>
        <strain evidence="3">IHBB 9852</strain>
    </source>
</reference>
<dbReference type="SMART" id="SM00347">
    <property type="entry name" value="HTH_MARR"/>
    <property type="match status" value="1"/>
</dbReference>
<evidence type="ECO:0000313" key="5">
    <source>
        <dbReference type="Proteomes" id="UP000189059"/>
    </source>
</evidence>
<dbReference type="InterPro" id="IPR036390">
    <property type="entry name" value="WH_DNA-bd_sf"/>
</dbReference>
<dbReference type="Gene3D" id="1.10.10.10">
    <property type="entry name" value="Winged helix-like DNA-binding domain superfamily/Winged helix DNA-binding domain"/>
    <property type="match status" value="1"/>
</dbReference>
<dbReference type="EMBL" id="MRVI01000001">
    <property type="protein sequence ID" value="OOC61501.1"/>
    <property type="molecule type" value="Genomic_DNA"/>
</dbReference>
<dbReference type="AlphaFoldDB" id="A0A1B2DTT7"/>
<reference evidence="4 5" key="2">
    <citation type="submission" date="2016-12" db="EMBL/GenBank/DDBJ databases">
        <title>Genome sequencing and description of Paenibacillus sp. nov. from high altitude lake in the Indian Trans- Himalayas.</title>
        <authorList>
            <person name="Kiran S."/>
            <person name="Swarnkar M.K."/>
            <person name="Rana A."/>
            <person name="Tewari R."/>
            <person name="Gulati A."/>
        </authorList>
    </citation>
    <scope>NUCLEOTIDE SEQUENCE [LARGE SCALE GENOMIC DNA]</scope>
    <source>
        <strain evidence="4 5">IHBB 9951</strain>
    </source>
</reference>
<dbReference type="OrthoDB" id="9806864at2"/>
<protein>
    <recommendedName>
        <fullName evidence="2">HTH marR-type domain-containing protein</fullName>
    </recommendedName>
</protein>
<dbReference type="RefSeq" id="WP_077566311.1">
    <property type="nucleotide sequence ID" value="NZ_CP016809.1"/>
</dbReference>
<accession>A0A1B2DTT7</accession>
<dbReference type="InterPro" id="IPR036388">
    <property type="entry name" value="WH-like_DNA-bd_sf"/>
</dbReference>
<dbReference type="Proteomes" id="UP000189059">
    <property type="component" value="Unassembled WGS sequence"/>
</dbReference>
<dbReference type="PANTHER" id="PTHR33164:SF106">
    <property type="entry name" value="TRANSCRIPTIONAL REGULATORY PROTEIN"/>
    <property type="match status" value="1"/>
</dbReference>
<evidence type="ECO:0000313" key="3">
    <source>
        <dbReference type="EMBL" id="ANY71123.1"/>
    </source>
</evidence>
<keyword evidence="1" id="KW-0238">DNA-binding</keyword>
<dbReference type="InterPro" id="IPR000835">
    <property type="entry name" value="HTH_MarR-typ"/>
</dbReference>
<dbReference type="Pfam" id="PF12802">
    <property type="entry name" value="MarR_2"/>
    <property type="match status" value="1"/>
</dbReference>